<dbReference type="PANTHER" id="PTHR43293">
    <property type="entry name" value="ACETATE COA-TRANSFERASE YDIF"/>
    <property type="match status" value="1"/>
</dbReference>
<dbReference type="GO" id="GO:0008775">
    <property type="term" value="F:acetate CoA-transferase activity"/>
    <property type="evidence" value="ECO:0007669"/>
    <property type="project" value="UniProtKB-EC"/>
</dbReference>
<evidence type="ECO:0000313" key="5">
    <source>
        <dbReference type="EMBL" id="EGU38700.1"/>
    </source>
</evidence>
<protein>
    <recommendedName>
        <fullName evidence="3">Acetate CoA-transferase YdiF</fullName>
        <ecNumber evidence="3">2.8.3.8</ecNumber>
    </recommendedName>
</protein>
<dbReference type="Gene3D" id="3.40.1080.10">
    <property type="entry name" value="Glutaconate Coenzyme A-transferase"/>
    <property type="match status" value="2"/>
</dbReference>
<keyword evidence="2 3" id="KW-0808">Transferase</keyword>
<comment type="function">
    <text evidence="3">CoA transferase having broad substrate specificity for short-chain acyl-CoA thioesters with the activity decreasing when the length of the carboxylic acid chain exceeds four carbons.</text>
</comment>
<accession>F9RM00</accession>
<proteinExistence type="inferred from homology"/>
<sequence length="520" mass="55935">MVSRLTSDQAAQWVEDGNTVLLGGFIGSVVPEAIERALGERYAHNQQPRDLTLLFAGGQGDGKEKAINHLAQTGLIKRAVGGHWGLVPKLQQLAIDNLIEAYNLPQGIISHLLRDTAAGKPGTISKVGLGTFVDPRLSGGKINAISQDDLVSVVDLLGEEYLLYHKIPVDVAILRGTTADENGNITMEDECLIVENLAAAQAARNSGGKVIVQVKRVVPAGSLDPHAVKIPGIFVDAVVECGNLAEHMQTFATQMNPTFCGQIAEVSEVKIEPSTVSIDAKWVIARRAALELRRGAILNLGIGTPEYIAKVAQQSGIIEHFTLTVEPGAVGGTPASGLDFGASAFPQAIISQDQMFDFYDGGGVDQAFLGLGQCDVQGNVNVSRFGGKIAGCGGFINITQNAKQVYFCGTFTAMGLNAIASPQGLNIQREGKEKKFISQVEQITFSAVQAINNQKKVLYITERAVFRLTAQGLELIEIAPNLDFQRDIMQQMSFKPLISKDLKFMDLRLFDEQFELSSLC</sequence>
<dbReference type="EC" id="2.8.3.8" evidence="3"/>
<dbReference type="RefSeq" id="WP_005594431.1">
    <property type="nucleotide sequence ID" value="NZ_AFWE01000078.1"/>
</dbReference>
<gene>
    <name evidence="5" type="ORF">VIS19158_02785</name>
</gene>
<dbReference type="eggNOG" id="COG4670">
    <property type="taxonomic scope" value="Bacteria"/>
</dbReference>
<dbReference type="PIRSF" id="PIRSF000858">
    <property type="entry name" value="SCOT-t"/>
    <property type="match status" value="1"/>
</dbReference>
<dbReference type="EMBL" id="AFWE01000078">
    <property type="protein sequence ID" value="EGU38700.1"/>
    <property type="molecule type" value="Genomic_DNA"/>
</dbReference>
<comment type="catalytic activity">
    <reaction evidence="3">
        <text>an acyl-CoA + acetate = a carboxylate + acetyl-CoA</text>
        <dbReference type="Rhea" id="RHEA:13381"/>
        <dbReference type="ChEBI" id="CHEBI:29067"/>
        <dbReference type="ChEBI" id="CHEBI:30089"/>
        <dbReference type="ChEBI" id="CHEBI:57288"/>
        <dbReference type="ChEBI" id="CHEBI:58342"/>
        <dbReference type="EC" id="2.8.3.8"/>
    </reaction>
</comment>
<comment type="similarity">
    <text evidence="1 3">Belongs to the 3-oxoacid CoA-transferase family.</text>
</comment>
<evidence type="ECO:0000256" key="3">
    <source>
        <dbReference type="PIRNR" id="PIRNR000858"/>
    </source>
</evidence>
<reference evidence="5 6" key="1">
    <citation type="journal article" date="2012" name="Int. J. Syst. Evol. Microbiol.">
        <title>Vibrio caribbeanicus sp. nov., isolated from the marine sponge Scleritoderma cyanea.</title>
        <authorList>
            <person name="Hoffmann M."/>
            <person name="Monday S.R."/>
            <person name="Allard M.W."/>
            <person name="Strain E.A."/>
            <person name="Whittaker P."/>
            <person name="Naum M."/>
            <person name="McCarthy P.J."/>
            <person name="Lopez J.V."/>
            <person name="Fischer M."/>
            <person name="Brown E.W."/>
        </authorList>
    </citation>
    <scope>NUCLEOTIDE SEQUENCE [LARGE SCALE GENOMIC DNA]</scope>
    <source>
        <strain evidence="5 6">LMG 19158</strain>
    </source>
</reference>
<feature type="active site" description="5-glutamyl coenzyme A thioester intermediate" evidence="4">
    <location>
        <position position="326"/>
    </location>
</feature>
<organism evidence="5 6">
    <name type="scientific">Vibrio scophthalmi LMG 19158</name>
    <dbReference type="NCBI Taxonomy" id="870967"/>
    <lineage>
        <taxon>Bacteria</taxon>
        <taxon>Pseudomonadati</taxon>
        <taxon>Pseudomonadota</taxon>
        <taxon>Gammaproteobacteria</taxon>
        <taxon>Vibrionales</taxon>
        <taxon>Vibrionaceae</taxon>
        <taxon>Vibrio</taxon>
    </lineage>
</organism>
<evidence type="ECO:0000313" key="6">
    <source>
        <dbReference type="Proteomes" id="UP000004349"/>
    </source>
</evidence>
<dbReference type="InterPro" id="IPR037171">
    <property type="entry name" value="NagB/RpiA_transferase-like"/>
</dbReference>
<evidence type="ECO:0000256" key="1">
    <source>
        <dbReference type="ARBA" id="ARBA00007154"/>
    </source>
</evidence>
<dbReference type="InterPro" id="IPR014388">
    <property type="entry name" value="3-oxoacid_CoA-transferase"/>
</dbReference>
<dbReference type="SMART" id="SM00882">
    <property type="entry name" value="CoA_trans"/>
    <property type="match status" value="1"/>
</dbReference>
<evidence type="ECO:0000256" key="4">
    <source>
        <dbReference type="PIRSR" id="PIRSR000858-1"/>
    </source>
</evidence>
<dbReference type="GO" id="GO:0046952">
    <property type="term" value="P:ketone body catabolic process"/>
    <property type="evidence" value="ECO:0007669"/>
    <property type="project" value="InterPro"/>
</dbReference>
<evidence type="ECO:0000256" key="2">
    <source>
        <dbReference type="ARBA" id="ARBA00022679"/>
    </source>
</evidence>
<name>F9RM00_9VIBR</name>
<dbReference type="PANTHER" id="PTHR43293:SF1">
    <property type="entry name" value="ACETATE COA-TRANSFERASE YDIF"/>
    <property type="match status" value="1"/>
</dbReference>
<dbReference type="SUPFAM" id="SSF100950">
    <property type="entry name" value="NagB/RpiA/CoA transferase-like"/>
    <property type="match status" value="2"/>
</dbReference>
<dbReference type="AlphaFoldDB" id="F9RM00"/>
<dbReference type="Proteomes" id="UP000004349">
    <property type="component" value="Unassembled WGS sequence"/>
</dbReference>
<dbReference type="Pfam" id="PF01144">
    <property type="entry name" value="CoA_trans"/>
    <property type="match status" value="1"/>
</dbReference>
<dbReference type="InterPro" id="IPR004165">
    <property type="entry name" value="CoA_trans_fam_I"/>
</dbReference>
<comment type="caution">
    <text evidence="5">The sequence shown here is derived from an EMBL/GenBank/DDBJ whole genome shotgun (WGS) entry which is preliminary data.</text>
</comment>